<dbReference type="InterPro" id="IPR041657">
    <property type="entry name" value="HTH_17"/>
</dbReference>
<name>A0AAP3ZZN7_PAEPO</name>
<comment type="caution">
    <text evidence="2">The sequence shown here is derived from an EMBL/GenBank/DDBJ whole genome shotgun (WGS) entry which is preliminary data.</text>
</comment>
<gene>
    <name evidence="2" type="ORF">QDS18_16850</name>
</gene>
<evidence type="ECO:0000313" key="3">
    <source>
        <dbReference type="Proteomes" id="UP001229409"/>
    </source>
</evidence>
<accession>A0AAP3ZZN7</accession>
<evidence type="ECO:0000259" key="1">
    <source>
        <dbReference type="Pfam" id="PF12728"/>
    </source>
</evidence>
<dbReference type="EMBL" id="JARVWT010000006">
    <property type="protein sequence ID" value="MDH2332530.1"/>
    <property type="molecule type" value="Genomic_DNA"/>
</dbReference>
<proteinExistence type="predicted"/>
<organism evidence="2 3">
    <name type="scientific">Paenibacillus polymyxa</name>
    <name type="common">Bacillus polymyxa</name>
    <dbReference type="NCBI Taxonomy" id="1406"/>
    <lineage>
        <taxon>Bacteria</taxon>
        <taxon>Bacillati</taxon>
        <taxon>Bacillota</taxon>
        <taxon>Bacilli</taxon>
        <taxon>Bacillales</taxon>
        <taxon>Paenibacillaceae</taxon>
        <taxon>Paenibacillus</taxon>
    </lineage>
</organism>
<dbReference type="AlphaFoldDB" id="A0AAP3ZZN7"/>
<dbReference type="Proteomes" id="UP001229409">
    <property type="component" value="Unassembled WGS sequence"/>
</dbReference>
<sequence>MTAIEDAIRAIVAEEVAAAEQRIMALLPAHVDRTLDVREAAKHIGISEKLIYSLCKTNDIPHERYGVSGSRRPTIKIRLSDLEAWRAEQRAKK</sequence>
<evidence type="ECO:0000313" key="2">
    <source>
        <dbReference type="EMBL" id="MDH2332530.1"/>
    </source>
</evidence>
<reference evidence="2" key="1">
    <citation type="submission" date="2023-04" db="EMBL/GenBank/DDBJ databases">
        <title>Uncovering the Secrets of Slow-Growing Bacteria in Tropical Savanna Soil through Cultivation and Genomic Analysis.</title>
        <authorList>
            <person name="Goncalves O.S."/>
            <person name="Santana M.F."/>
        </authorList>
    </citation>
    <scope>NUCLEOTIDE SEQUENCE</scope>
    <source>
        <strain evidence="2">ANTI</strain>
    </source>
</reference>
<dbReference type="RefSeq" id="WP_279834919.1">
    <property type="nucleotide sequence ID" value="NZ_JARVWT010000006.1"/>
</dbReference>
<protein>
    <submittedName>
        <fullName evidence="2">Helix-turn-helix domain-containing protein</fullName>
    </submittedName>
</protein>
<feature type="domain" description="Helix-turn-helix" evidence="1">
    <location>
        <begin position="35"/>
        <end position="90"/>
    </location>
</feature>
<dbReference type="Pfam" id="PF12728">
    <property type="entry name" value="HTH_17"/>
    <property type="match status" value="1"/>
</dbReference>